<dbReference type="Proteomes" id="UP001381693">
    <property type="component" value="Unassembled WGS sequence"/>
</dbReference>
<keyword evidence="2" id="KW-1185">Reference proteome</keyword>
<reference evidence="1 2" key="1">
    <citation type="submission" date="2023-11" db="EMBL/GenBank/DDBJ databases">
        <title>Halocaridina rubra genome assembly.</title>
        <authorList>
            <person name="Smith C."/>
        </authorList>
    </citation>
    <scope>NUCLEOTIDE SEQUENCE [LARGE SCALE GENOMIC DNA]</scope>
    <source>
        <strain evidence="1">EP-1</strain>
        <tissue evidence="1">Whole</tissue>
    </source>
</reference>
<gene>
    <name evidence="1" type="ORF">SK128_024023</name>
</gene>
<organism evidence="1 2">
    <name type="scientific">Halocaridina rubra</name>
    <name type="common">Hawaiian red shrimp</name>
    <dbReference type="NCBI Taxonomy" id="373956"/>
    <lineage>
        <taxon>Eukaryota</taxon>
        <taxon>Metazoa</taxon>
        <taxon>Ecdysozoa</taxon>
        <taxon>Arthropoda</taxon>
        <taxon>Crustacea</taxon>
        <taxon>Multicrustacea</taxon>
        <taxon>Malacostraca</taxon>
        <taxon>Eumalacostraca</taxon>
        <taxon>Eucarida</taxon>
        <taxon>Decapoda</taxon>
        <taxon>Pleocyemata</taxon>
        <taxon>Caridea</taxon>
        <taxon>Atyoidea</taxon>
        <taxon>Atyidae</taxon>
        <taxon>Halocaridina</taxon>
    </lineage>
</organism>
<evidence type="ECO:0000313" key="2">
    <source>
        <dbReference type="Proteomes" id="UP001381693"/>
    </source>
</evidence>
<accession>A0AAN8WI45</accession>
<name>A0AAN8WI45_HALRR</name>
<dbReference type="EMBL" id="JAXCGZ010023327">
    <property type="protein sequence ID" value="KAK7013361.1"/>
    <property type="molecule type" value="Genomic_DNA"/>
</dbReference>
<proteinExistence type="predicted"/>
<dbReference type="AlphaFoldDB" id="A0AAN8WI45"/>
<comment type="caution">
    <text evidence="1">The sequence shown here is derived from an EMBL/GenBank/DDBJ whole genome shotgun (WGS) entry which is preliminary data.</text>
</comment>
<protein>
    <submittedName>
        <fullName evidence="1">Uncharacterized protein</fullName>
    </submittedName>
</protein>
<sequence>MLQPLPKHLVHVLKLHLPAAAVCTHFGAAATAAVKTASTSPYLNKKETLVYWVFS</sequence>
<evidence type="ECO:0000313" key="1">
    <source>
        <dbReference type="EMBL" id="KAK7013361.1"/>
    </source>
</evidence>